<evidence type="ECO:0008006" key="3">
    <source>
        <dbReference type="Google" id="ProtNLM"/>
    </source>
</evidence>
<protein>
    <recommendedName>
        <fullName evidence="3">Cell division protein FtsL</fullName>
    </recommendedName>
</protein>
<dbReference type="EMBL" id="UINC01061374">
    <property type="protein sequence ID" value="SVB86888.1"/>
    <property type="molecule type" value="Genomic_DNA"/>
</dbReference>
<accession>A0A382HHV1</accession>
<evidence type="ECO:0000256" key="1">
    <source>
        <dbReference type="SAM" id="MobiDB-lite"/>
    </source>
</evidence>
<feature type="compositionally biased region" description="Pro residues" evidence="1">
    <location>
        <begin position="88"/>
        <end position="103"/>
    </location>
</feature>
<organism evidence="2">
    <name type="scientific">marine metagenome</name>
    <dbReference type="NCBI Taxonomy" id="408172"/>
    <lineage>
        <taxon>unclassified sequences</taxon>
        <taxon>metagenomes</taxon>
        <taxon>ecological metagenomes</taxon>
    </lineage>
</organism>
<evidence type="ECO:0000313" key="2">
    <source>
        <dbReference type="EMBL" id="SVB86888.1"/>
    </source>
</evidence>
<name>A0A382HHV1_9ZZZZ</name>
<feature type="region of interest" description="Disordered" evidence="1">
    <location>
        <begin position="84"/>
        <end position="103"/>
    </location>
</feature>
<sequence>MVLAATGAFVALLFIAGFHSVLVSAQHDVDALQVRLTAERGETQTLRMKVAQLESPQRIQDLALGRLGMKTPRKVDYLTSVVLGDPTNPVPAPGDDPFGPAAP</sequence>
<reference evidence="2" key="1">
    <citation type="submission" date="2018-05" db="EMBL/GenBank/DDBJ databases">
        <authorList>
            <person name="Lanie J.A."/>
            <person name="Ng W.-L."/>
            <person name="Kazmierczak K.M."/>
            <person name="Andrzejewski T.M."/>
            <person name="Davidsen T.M."/>
            <person name="Wayne K.J."/>
            <person name="Tettelin H."/>
            <person name="Glass J.I."/>
            <person name="Rusch D."/>
            <person name="Podicherti R."/>
            <person name="Tsui H.-C.T."/>
            <person name="Winkler M.E."/>
        </authorList>
    </citation>
    <scope>NUCLEOTIDE SEQUENCE</scope>
</reference>
<proteinExistence type="predicted"/>
<gene>
    <name evidence="2" type="ORF">METZ01_LOCUS239742</name>
</gene>
<dbReference type="AlphaFoldDB" id="A0A382HHV1"/>